<organism evidence="1 2">
    <name type="scientific">Thraustotheca clavata</name>
    <dbReference type="NCBI Taxonomy" id="74557"/>
    <lineage>
        <taxon>Eukaryota</taxon>
        <taxon>Sar</taxon>
        <taxon>Stramenopiles</taxon>
        <taxon>Oomycota</taxon>
        <taxon>Saprolegniomycetes</taxon>
        <taxon>Saprolegniales</taxon>
        <taxon>Achlyaceae</taxon>
        <taxon>Thraustotheca</taxon>
    </lineage>
</organism>
<name>A0A1V9ZPZ1_9STRA</name>
<reference evidence="1 2" key="1">
    <citation type="journal article" date="2014" name="Genome Biol. Evol.">
        <title>The secreted proteins of Achlya hypogyna and Thraustotheca clavata identify the ancestral oomycete secretome and reveal gene acquisitions by horizontal gene transfer.</title>
        <authorList>
            <person name="Misner I."/>
            <person name="Blouin N."/>
            <person name="Leonard G."/>
            <person name="Richards T.A."/>
            <person name="Lane C.E."/>
        </authorList>
    </citation>
    <scope>NUCLEOTIDE SEQUENCE [LARGE SCALE GENOMIC DNA]</scope>
    <source>
        <strain evidence="1 2">ATCC 34112</strain>
    </source>
</reference>
<dbReference type="OrthoDB" id="79585at2759"/>
<gene>
    <name evidence="1" type="ORF">THRCLA_21760</name>
</gene>
<keyword evidence="2" id="KW-1185">Reference proteome</keyword>
<evidence type="ECO:0000313" key="2">
    <source>
        <dbReference type="Proteomes" id="UP000243217"/>
    </source>
</evidence>
<sequence length="172" mass="19752">MMSVSSDRLMVYEDGIFSRSTTSCVLPSMEQDDILLTFCNFVLAAGEIKRKRKEAEVTPVKRRKSHKVTFTTTTTYEFNLAYNGSAVPLERGPPIGLAWTHVSKKIAPIVMDDSKQTNNVNKLAPHERIILLQRLKHSHEEIASFTQEASEVRESRRETKVEWLRERRQKSS</sequence>
<protein>
    <submittedName>
        <fullName evidence="1">Uncharacterized protein</fullName>
    </submittedName>
</protein>
<dbReference type="Proteomes" id="UP000243217">
    <property type="component" value="Unassembled WGS sequence"/>
</dbReference>
<comment type="caution">
    <text evidence="1">The sequence shown here is derived from an EMBL/GenBank/DDBJ whole genome shotgun (WGS) entry which is preliminary data.</text>
</comment>
<dbReference type="EMBL" id="JNBS01001760">
    <property type="protein sequence ID" value="OQS00076.1"/>
    <property type="molecule type" value="Genomic_DNA"/>
</dbReference>
<accession>A0A1V9ZPZ1</accession>
<proteinExistence type="predicted"/>
<evidence type="ECO:0000313" key="1">
    <source>
        <dbReference type="EMBL" id="OQS00076.1"/>
    </source>
</evidence>
<dbReference type="AlphaFoldDB" id="A0A1V9ZPZ1"/>